<feature type="domain" description="Integrase catalytic" evidence="1">
    <location>
        <begin position="6"/>
        <end position="67"/>
    </location>
</feature>
<organism evidence="2 3">
    <name type="scientific">Vandammella animalimorsus</name>
    <dbReference type="NCBI Taxonomy" id="2029117"/>
    <lineage>
        <taxon>Bacteria</taxon>
        <taxon>Pseudomonadati</taxon>
        <taxon>Pseudomonadota</taxon>
        <taxon>Betaproteobacteria</taxon>
        <taxon>Burkholderiales</taxon>
        <taxon>Comamonadaceae</taxon>
        <taxon>Vandammella</taxon>
    </lineage>
</organism>
<dbReference type="InterPro" id="IPR001584">
    <property type="entry name" value="Integrase_cat-core"/>
</dbReference>
<dbReference type="GeneID" id="93873387"/>
<dbReference type="RefSeq" id="WP_095542751.1">
    <property type="nucleotide sequence ID" value="NZ_NTBH01000001.1"/>
</dbReference>
<dbReference type="InterPro" id="IPR012337">
    <property type="entry name" value="RNaseH-like_sf"/>
</dbReference>
<dbReference type="AlphaFoldDB" id="A0A2A2T9F1"/>
<proteinExistence type="predicted"/>
<sequence length="70" mass="8056">MCALPKPYKPRTNGKAERFIQMLLREWAYVYAVVSKLSPTHRAGELAPWMLHHNIHRLHSALSTCLPLFG</sequence>
<protein>
    <recommendedName>
        <fullName evidence="1">Integrase catalytic domain-containing protein</fullName>
    </recommendedName>
</protein>
<dbReference type="GO" id="GO:0015074">
    <property type="term" value="P:DNA integration"/>
    <property type="evidence" value="ECO:0007669"/>
    <property type="project" value="InterPro"/>
</dbReference>
<evidence type="ECO:0000259" key="1">
    <source>
        <dbReference type="Pfam" id="PF13683"/>
    </source>
</evidence>
<reference evidence="2 3" key="1">
    <citation type="submission" date="2017-08" db="EMBL/GenBank/DDBJ databases">
        <title>WGS of Clinical strains of the CDC Group NO-1 linked to zoonotic infections in humans.</title>
        <authorList>
            <person name="Bernier A.-M."/>
            <person name="Bernard K."/>
        </authorList>
    </citation>
    <scope>NUCLEOTIDE SEQUENCE [LARGE SCALE GENOMIC DNA]</scope>
    <source>
        <strain evidence="2 3">NML91-0035</strain>
    </source>
</reference>
<evidence type="ECO:0000313" key="2">
    <source>
        <dbReference type="EMBL" id="PAX18670.1"/>
    </source>
</evidence>
<dbReference type="Proteomes" id="UP000217780">
    <property type="component" value="Unassembled WGS sequence"/>
</dbReference>
<dbReference type="Pfam" id="PF13683">
    <property type="entry name" value="rve_3"/>
    <property type="match status" value="1"/>
</dbReference>
<dbReference type="EMBL" id="NTBI01000001">
    <property type="protein sequence ID" value="PAX18670.1"/>
    <property type="molecule type" value="Genomic_DNA"/>
</dbReference>
<gene>
    <name evidence="2" type="ORF">CLI92_02450</name>
</gene>
<comment type="caution">
    <text evidence="2">The sequence shown here is derived from an EMBL/GenBank/DDBJ whole genome shotgun (WGS) entry which is preliminary data.</text>
</comment>
<name>A0A2A2T9F1_9BURK</name>
<dbReference type="SUPFAM" id="SSF53098">
    <property type="entry name" value="Ribonuclease H-like"/>
    <property type="match status" value="1"/>
</dbReference>
<accession>A0A2A2T9F1</accession>
<evidence type="ECO:0000313" key="3">
    <source>
        <dbReference type="Proteomes" id="UP000217780"/>
    </source>
</evidence>